<evidence type="ECO:0000313" key="5">
    <source>
        <dbReference type="Proteomes" id="UP001519273"/>
    </source>
</evidence>
<dbReference type="PRINTS" id="PR00081">
    <property type="entry name" value="GDHRDH"/>
</dbReference>
<accession>A0ABS4H5J8</accession>
<proteinExistence type="inferred from homology"/>
<name>A0ABS4H5J8_9BACL</name>
<dbReference type="Pfam" id="PF13561">
    <property type="entry name" value="adh_short_C2"/>
    <property type="match status" value="1"/>
</dbReference>
<dbReference type="NCBIfam" id="NF005214">
    <property type="entry name" value="PRK06701.1"/>
    <property type="match status" value="1"/>
</dbReference>
<dbReference type="PANTHER" id="PTHR48107:SF16">
    <property type="entry name" value="NADPH-DEPENDENT ALDEHYDE REDUCTASE 1, CHLOROPLASTIC"/>
    <property type="match status" value="1"/>
</dbReference>
<protein>
    <submittedName>
        <fullName evidence="4">NAD(P)-dependent dehydrogenase (Short-subunit alcohol dehydrogenase family)</fullName>
    </submittedName>
</protein>
<evidence type="ECO:0000256" key="3">
    <source>
        <dbReference type="SAM" id="MobiDB-lite"/>
    </source>
</evidence>
<evidence type="ECO:0000256" key="1">
    <source>
        <dbReference type="ARBA" id="ARBA00006484"/>
    </source>
</evidence>
<reference evidence="4 5" key="1">
    <citation type="submission" date="2021-03" db="EMBL/GenBank/DDBJ databases">
        <title>Genomic Encyclopedia of Type Strains, Phase IV (KMG-IV): sequencing the most valuable type-strain genomes for metagenomic binning, comparative biology and taxonomic classification.</title>
        <authorList>
            <person name="Goeker M."/>
        </authorList>
    </citation>
    <scope>NUCLEOTIDE SEQUENCE [LARGE SCALE GENOMIC DNA]</scope>
    <source>
        <strain evidence="4 5">DSM 23491</strain>
    </source>
</reference>
<gene>
    <name evidence="4" type="ORF">J2Z20_002718</name>
</gene>
<dbReference type="Gene3D" id="3.40.50.720">
    <property type="entry name" value="NAD(P)-binding Rossmann-like Domain"/>
    <property type="match status" value="1"/>
</dbReference>
<dbReference type="InterPro" id="IPR020904">
    <property type="entry name" value="Sc_DH/Rdtase_CS"/>
</dbReference>
<keyword evidence="2" id="KW-0560">Oxidoreductase</keyword>
<dbReference type="InterPro" id="IPR036291">
    <property type="entry name" value="NAD(P)-bd_dom_sf"/>
</dbReference>
<dbReference type="RefSeq" id="WP_209851099.1">
    <property type="nucleotide sequence ID" value="NZ_CBCRVE010000004.1"/>
</dbReference>
<sequence>MASNHQQNQNGKQQQTLPPQHQNQQPGIEAIMNPLPVFTDVQYKPAGKLQDKAAIITGGDSGIGRAVAVAFAKEGADISIIYLNEHDDAEVTKKQVEQVGRRCVLISGDIGDETFCQEAVSRTVNELGKLNIVVNNAAEQHPQPKIADITSNQLERTFRTNIFAMFYLTKAAMPFLKTGSTIINTASITAYHGHPQLIDYSATKGAIVSFTRALSMNVVGQGIRVNAVAPGPIWTPLIPSTFDAQQVSTFGANTPMKRPGQPAELAPAYVYLASSDSAYMSGQVLHINGGEIVNG</sequence>
<evidence type="ECO:0000313" key="4">
    <source>
        <dbReference type="EMBL" id="MBP1937803.1"/>
    </source>
</evidence>
<dbReference type="InterPro" id="IPR002347">
    <property type="entry name" value="SDR_fam"/>
</dbReference>
<dbReference type="EMBL" id="JAGGKP010000007">
    <property type="protein sequence ID" value="MBP1937803.1"/>
    <property type="molecule type" value="Genomic_DNA"/>
</dbReference>
<comment type="caution">
    <text evidence="4">The sequence shown here is derived from an EMBL/GenBank/DDBJ whole genome shotgun (WGS) entry which is preliminary data.</text>
</comment>
<dbReference type="Proteomes" id="UP001519273">
    <property type="component" value="Unassembled WGS sequence"/>
</dbReference>
<comment type="similarity">
    <text evidence="1">Belongs to the short-chain dehydrogenases/reductases (SDR) family.</text>
</comment>
<dbReference type="CDD" id="cd05355">
    <property type="entry name" value="SDR_c1"/>
    <property type="match status" value="1"/>
</dbReference>
<dbReference type="PROSITE" id="PS00061">
    <property type="entry name" value="ADH_SHORT"/>
    <property type="match status" value="1"/>
</dbReference>
<organism evidence="4 5">
    <name type="scientific">Paenibacillus sediminis</name>
    <dbReference type="NCBI Taxonomy" id="664909"/>
    <lineage>
        <taxon>Bacteria</taxon>
        <taxon>Bacillati</taxon>
        <taxon>Bacillota</taxon>
        <taxon>Bacilli</taxon>
        <taxon>Bacillales</taxon>
        <taxon>Paenibacillaceae</taxon>
        <taxon>Paenibacillus</taxon>
    </lineage>
</organism>
<dbReference type="PRINTS" id="PR00080">
    <property type="entry name" value="SDRFAMILY"/>
</dbReference>
<dbReference type="SUPFAM" id="SSF51735">
    <property type="entry name" value="NAD(P)-binding Rossmann-fold domains"/>
    <property type="match status" value="1"/>
</dbReference>
<feature type="region of interest" description="Disordered" evidence="3">
    <location>
        <begin position="1"/>
        <end position="26"/>
    </location>
</feature>
<evidence type="ECO:0000256" key="2">
    <source>
        <dbReference type="ARBA" id="ARBA00023002"/>
    </source>
</evidence>
<keyword evidence="5" id="KW-1185">Reference proteome</keyword>
<dbReference type="PANTHER" id="PTHR48107">
    <property type="entry name" value="NADPH-DEPENDENT ALDEHYDE REDUCTASE-LIKE PROTEIN, CHLOROPLASTIC-RELATED"/>
    <property type="match status" value="1"/>
</dbReference>